<evidence type="ECO:0000313" key="4">
    <source>
        <dbReference type="EMBL" id="OGC85088.1"/>
    </source>
</evidence>
<dbReference type="SUPFAM" id="SSF88713">
    <property type="entry name" value="Glycoside hydrolase/deacetylase"/>
    <property type="match status" value="1"/>
</dbReference>
<dbReference type="PANTHER" id="PTHR34216">
    <property type="match status" value="1"/>
</dbReference>
<evidence type="ECO:0000256" key="2">
    <source>
        <dbReference type="ARBA" id="ARBA00022729"/>
    </source>
</evidence>
<dbReference type="Proteomes" id="UP000178091">
    <property type="component" value="Unassembled WGS sequence"/>
</dbReference>
<dbReference type="EMBL" id="MEWW01000004">
    <property type="protein sequence ID" value="OGC85088.1"/>
    <property type="molecule type" value="Genomic_DNA"/>
</dbReference>
<feature type="domain" description="NodB homology" evidence="3">
    <location>
        <begin position="3"/>
        <end position="236"/>
    </location>
</feature>
<name>A0A1F4XU32_9BACT</name>
<reference evidence="4 5" key="1">
    <citation type="journal article" date="2016" name="Nat. Commun.">
        <title>Thousands of microbial genomes shed light on interconnected biogeochemical processes in an aquifer system.</title>
        <authorList>
            <person name="Anantharaman K."/>
            <person name="Brown C.T."/>
            <person name="Hug L.A."/>
            <person name="Sharon I."/>
            <person name="Castelle C.J."/>
            <person name="Probst A.J."/>
            <person name="Thomas B.C."/>
            <person name="Singh A."/>
            <person name="Wilkins M.J."/>
            <person name="Karaoz U."/>
            <person name="Brodie E.L."/>
            <person name="Williams K.H."/>
            <person name="Hubbard S.S."/>
            <person name="Banfield J.F."/>
        </authorList>
    </citation>
    <scope>NUCLEOTIDE SEQUENCE [LARGE SCALE GENOMIC DNA]</scope>
</reference>
<dbReference type="InterPro" id="IPR002509">
    <property type="entry name" value="NODB_dom"/>
</dbReference>
<dbReference type="Gene3D" id="3.20.20.370">
    <property type="entry name" value="Glycoside hydrolase/deacetylase"/>
    <property type="match status" value="1"/>
</dbReference>
<dbReference type="CDD" id="cd10967">
    <property type="entry name" value="CE4_GLA_like_6s"/>
    <property type="match status" value="1"/>
</dbReference>
<gene>
    <name evidence="4" type="ORF">A3F55_03060</name>
</gene>
<dbReference type="PROSITE" id="PS51677">
    <property type="entry name" value="NODB"/>
    <property type="match status" value="1"/>
</dbReference>
<proteinExistence type="predicted"/>
<dbReference type="GO" id="GO:0016810">
    <property type="term" value="F:hydrolase activity, acting on carbon-nitrogen (but not peptide) bonds"/>
    <property type="evidence" value="ECO:0007669"/>
    <property type="project" value="InterPro"/>
</dbReference>
<protein>
    <recommendedName>
        <fullName evidence="3">NodB homology domain-containing protein</fullName>
    </recommendedName>
</protein>
<sequence>MKPVIVTTSWDDGHVLDMRLAALLKKYGIKGTFYISPQDREIPAKKRLTDFQIQELARDFDIGAHTMTHPRLPQVSDAEAEQEISNSRTHLQQVTGQPVATFCYPRGEYLPKHVSMVRRAGFSYARTTNRHVFTEQPPLESATTIHCYDHWSDALKVAIFARFNPVTFLRFYRKWDTLALAMFDRVFAEGGTFHLWGHSWEIDKNDDWERLERVLRAIAGRSGVQYDSNSDLVPLS</sequence>
<evidence type="ECO:0000256" key="1">
    <source>
        <dbReference type="ARBA" id="ARBA00004613"/>
    </source>
</evidence>
<evidence type="ECO:0000313" key="5">
    <source>
        <dbReference type="Proteomes" id="UP000178091"/>
    </source>
</evidence>
<keyword evidence="2" id="KW-0732">Signal</keyword>
<dbReference type="InterPro" id="IPR051398">
    <property type="entry name" value="Polysacch_Deacetylase"/>
</dbReference>
<dbReference type="GO" id="GO:0005975">
    <property type="term" value="P:carbohydrate metabolic process"/>
    <property type="evidence" value="ECO:0007669"/>
    <property type="project" value="InterPro"/>
</dbReference>
<dbReference type="AlphaFoldDB" id="A0A1F4XU32"/>
<dbReference type="Pfam" id="PF01522">
    <property type="entry name" value="Polysacc_deac_1"/>
    <property type="match status" value="1"/>
</dbReference>
<dbReference type="GO" id="GO:0005576">
    <property type="term" value="C:extracellular region"/>
    <property type="evidence" value="ECO:0007669"/>
    <property type="project" value="UniProtKB-SubCell"/>
</dbReference>
<organism evidence="4 5">
    <name type="scientific">Candidatus Adlerbacteria bacterium RIFCSPHIGHO2_12_FULL_53_18</name>
    <dbReference type="NCBI Taxonomy" id="1797242"/>
    <lineage>
        <taxon>Bacteria</taxon>
        <taxon>Candidatus Adleribacteriota</taxon>
    </lineage>
</organism>
<comment type="subcellular location">
    <subcellularLocation>
        <location evidence="1">Secreted</location>
    </subcellularLocation>
</comment>
<evidence type="ECO:0000259" key="3">
    <source>
        <dbReference type="PROSITE" id="PS51677"/>
    </source>
</evidence>
<dbReference type="InterPro" id="IPR011330">
    <property type="entry name" value="Glyco_hydro/deAcase_b/a-brl"/>
</dbReference>
<accession>A0A1F4XU32</accession>
<dbReference type="PANTHER" id="PTHR34216:SF3">
    <property type="entry name" value="POLY-BETA-1,6-N-ACETYL-D-GLUCOSAMINE N-DEACETYLASE"/>
    <property type="match status" value="1"/>
</dbReference>
<comment type="caution">
    <text evidence="4">The sequence shown here is derived from an EMBL/GenBank/DDBJ whole genome shotgun (WGS) entry which is preliminary data.</text>
</comment>